<dbReference type="KEGG" id="som:SOMG_02230"/>
<dbReference type="Proteomes" id="UP001212411">
    <property type="component" value="Chromosome 1"/>
</dbReference>
<dbReference type="GO" id="GO:0032543">
    <property type="term" value="P:mitochondrial translation"/>
    <property type="evidence" value="ECO:0007669"/>
    <property type="project" value="TreeGrafter"/>
</dbReference>
<dbReference type="InterPro" id="IPR021036">
    <property type="entry name" value="Ribosomal_mS45"/>
</dbReference>
<name>A0AAF0AUR6_9SCHI</name>
<dbReference type="EMBL" id="CP115611">
    <property type="protein sequence ID" value="WBW71165.1"/>
    <property type="molecule type" value="Genomic_DNA"/>
</dbReference>
<organism evidence="1 2">
    <name type="scientific">Schizosaccharomyces osmophilus</name>
    <dbReference type="NCBI Taxonomy" id="2545709"/>
    <lineage>
        <taxon>Eukaryota</taxon>
        <taxon>Fungi</taxon>
        <taxon>Dikarya</taxon>
        <taxon>Ascomycota</taxon>
        <taxon>Taphrinomycotina</taxon>
        <taxon>Schizosaccharomycetes</taxon>
        <taxon>Schizosaccharomycetales</taxon>
        <taxon>Schizosaccharomycetaceae</taxon>
        <taxon>Schizosaccharomyces</taxon>
    </lineage>
</organism>
<dbReference type="Pfam" id="PF12298">
    <property type="entry name" value="Bot1p"/>
    <property type="match status" value="1"/>
</dbReference>
<dbReference type="PANTHER" id="PTHR28158">
    <property type="entry name" value="37S RIBOSOMAL PROTEIN S35, MITOCHONDRIAL"/>
    <property type="match status" value="1"/>
</dbReference>
<dbReference type="RefSeq" id="XP_056035408.1">
    <property type="nucleotide sequence ID" value="XM_056181022.1"/>
</dbReference>
<proteinExistence type="predicted"/>
<gene>
    <name evidence="1" type="primary">bot1</name>
    <name evidence="1" type="ORF">SOMG_02230</name>
</gene>
<dbReference type="GeneID" id="80875711"/>
<reference evidence="1 2" key="1">
    <citation type="journal article" date="2023" name="G3 (Bethesda)">
        <title>A high-quality reference genome for the fission yeast Schizosaccharomyces osmophilus.</title>
        <authorList>
            <person name="Jia G.S."/>
            <person name="Zhang W.C."/>
            <person name="Liang Y."/>
            <person name="Liu X.H."/>
            <person name="Rhind N."/>
            <person name="Pidoux A."/>
            <person name="Brysch-Herzberg M."/>
            <person name="Du L.L."/>
        </authorList>
    </citation>
    <scope>NUCLEOTIDE SEQUENCE [LARGE SCALE GENOMIC DNA]</scope>
    <source>
        <strain evidence="1 2">CBS 15793</strain>
    </source>
</reference>
<accession>A0AAF0AUR6</accession>
<dbReference type="AlphaFoldDB" id="A0AAF0AUR6"/>
<dbReference type="GO" id="GO:0005763">
    <property type="term" value="C:mitochondrial small ribosomal subunit"/>
    <property type="evidence" value="ECO:0007669"/>
    <property type="project" value="TreeGrafter"/>
</dbReference>
<dbReference type="PANTHER" id="PTHR28158:SF1">
    <property type="entry name" value="SMALL RIBOSOMAL SUBUNIT PROTEIN MS45"/>
    <property type="match status" value="1"/>
</dbReference>
<evidence type="ECO:0000313" key="1">
    <source>
        <dbReference type="EMBL" id="WBW71165.1"/>
    </source>
</evidence>
<keyword evidence="2" id="KW-1185">Reference proteome</keyword>
<sequence length="301" mass="33960">MLLKIRNYRGNQIKVNALSFSTISRLSKAVSAKQNFESSGKQGDKFTSCNTRDVTKASLNSLPKNLGDDKERVAFQQWLQSPEVKKAKFFNGAGFGLGPRRDQPFPLNPSFRPSRPTSHSVRMQISNEYRQGISVDVLARKYKTCPQRIEAIVKLRNVFDERQSHNAPVLSSYANVMEKMVNVCREPSRLQFNDHGDLPIQSRATPLWKSISEDHVFSPEEAAKTLHWPSLEEIANQNNSVGKNEIRGAVNSSHRSEELVATDEAQTGKRIFRLVDVSNGDLWKRDTAGNIYVRRQAATSN</sequence>
<protein>
    <submittedName>
        <fullName evidence="1">Mitochondrial ribosomal protein subunit S45</fullName>
    </submittedName>
</protein>
<keyword evidence="1" id="KW-0689">Ribosomal protein</keyword>
<evidence type="ECO:0000313" key="2">
    <source>
        <dbReference type="Proteomes" id="UP001212411"/>
    </source>
</evidence>
<dbReference type="GO" id="GO:0003735">
    <property type="term" value="F:structural constituent of ribosome"/>
    <property type="evidence" value="ECO:0007669"/>
    <property type="project" value="TreeGrafter"/>
</dbReference>
<keyword evidence="1" id="KW-0687">Ribonucleoprotein</keyword>